<feature type="compositionally biased region" description="Basic and acidic residues" evidence="1">
    <location>
        <begin position="1"/>
        <end position="14"/>
    </location>
</feature>
<keyword evidence="2" id="KW-0812">Transmembrane</keyword>
<sequence>MEHSGVLPGHRDGVPGRGGHTSGGASRRAGRLLAGARRLPWPPLAVAAVFTLAQLLLSVPGVGLGWDETVYVSQVSPEAPAAFFSAPRARGISYLVAPFTAATPSVAVLRVCLALLSGCALFVALRAWRGLVPTVVAAIAGALFGGLWVTLFYGPQVMPNLWVAFGALAAAGCFLRAARDPRDRQALTALGAAVAFVALMRPTDAVWLVLPLAAAALVLRVRRRITLVAVPAAGAALGCAGWIVEAYLRYGGLGARLRRASEIQGRLGLYFAADDHARALGGRTLCRPCDVAWEHPVASLWFLALPVVVAVGVLAARRTAYRTEIAVATAVGVSMAVPYLFTVGYAAPRFLLPSYVLLALPAAVALVAAYRASRRGRGILAGVLIAAVAGHLWVQYRLLDGVTDRVRADTVAFGRVAAELRAQGVRPPCVVSGEEAVRVAFRTGCASRQPSGHDRSITPAALARVAVEQPVVVLVSGRKPPPAFARGWREYRLPDLRSRTGHRAYLSPAAVPGRPAGLPAG</sequence>
<feature type="transmembrane region" description="Helical" evidence="2">
    <location>
        <begin position="325"/>
        <end position="346"/>
    </location>
</feature>
<accession>A0A6A0AZF6</accession>
<evidence type="ECO:0000256" key="1">
    <source>
        <dbReference type="SAM" id="MobiDB-lite"/>
    </source>
</evidence>
<name>A0A6A0AZF6_9ACTN</name>
<proteinExistence type="predicted"/>
<keyword evidence="4" id="KW-1185">Reference proteome</keyword>
<keyword evidence="2" id="KW-1133">Transmembrane helix</keyword>
<feature type="transmembrane region" description="Helical" evidence="2">
    <location>
        <begin position="107"/>
        <end position="128"/>
    </location>
</feature>
<comment type="caution">
    <text evidence="3">The sequence shown here is derived from an EMBL/GenBank/DDBJ whole genome shotgun (WGS) entry which is preliminary data.</text>
</comment>
<feature type="transmembrane region" description="Helical" evidence="2">
    <location>
        <begin position="352"/>
        <end position="372"/>
    </location>
</feature>
<feature type="transmembrane region" description="Helical" evidence="2">
    <location>
        <begin position="160"/>
        <end position="178"/>
    </location>
</feature>
<feature type="transmembrane region" description="Helical" evidence="2">
    <location>
        <begin position="228"/>
        <end position="248"/>
    </location>
</feature>
<organism evidence="3 4">
    <name type="scientific">Streptomyces pacificus</name>
    <dbReference type="NCBI Taxonomy" id="2705029"/>
    <lineage>
        <taxon>Bacteria</taxon>
        <taxon>Bacillati</taxon>
        <taxon>Actinomycetota</taxon>
        <taxon>Actinomycetes</taxon>
        <taxon>Kitasatosporales</taxon>
        <taxon>Streptomycetaceae</taxon>
        <taxon>Streptomyces</taxon>
    </lineage>
</organism>
<dbReference type="AlphaFoldDB" id="A0A6A0AZF6"/>
<evidence type="ECO:0000313" key="4">
    <source>
        <dbReference type="Proteomes" id="UP000484988"/>
    </source>
</evidence>
<dbReference type="EMBL" id="BLLG01000016">
    <property type="protein sequence ID" value="GFH38339.1"/>
    <property type="molecule type" value="Genomic_DNA"/>
</dbReference>
<feature type="transmembrane region" description="Helical" evidence="2">
    <location>
        <begin position="206"/>
        <end position="221"/>
    </location>
</feature>
<feature type="region of interest" description="Disordered" evidence="1">
    <location>
        <begin position="1"/>
        <end position="27"/>
    </location>
</feature>
<evidence type="ECO:0000256" key="2">
    <source>
        <dbReference type="SAM" id="Phobius"/>
    </source>
</evidence>
<feature type="transmembrane region" description="Helical" evidence="2">
    <location>
        <begin position="298"/>
        <end position="316"/>
    </location>
</feature>
<dbReference type="Proteomes" id="UP000484988">
    <property type="component" value="Unassembled WGS sequence"/>
</dbReference>
<evidence type="ECO:0008006" key="5">
    <source>
        <dbReference type="Google" id="ProtNLM"/>
    </source>
</evidence>
<keyword evidence="2" id="KW-0472">Membrane</keyword>
<gene>
    <name evidence="3" type="ORF">SCWH03_45810</name>
</gene>
<feature type="transmembrane region" description="Helical" evidence="2">
    <location>
        <begin position="135"/>
        <end position="154"/>
    </location>
</feature>
<dbReference type="RefSeq" id="WP_173266017.1">
    <property type="nucleotide sequence ID" value="NZ_BLLG01000016.1"/>
</dbReference>
<feature type="transmembrane region" description="Helical" evidence="2">
    <location>
        <begin position="44"/>
        <end position="66"/>
    </location>
</feature>
<feature type="transmembrane region" description="Helical" evidence="2">
    <location>
        <begin position="379"/>
        <end position="396"/>
    </location>
</feature>
<reference evidence="3 4" key="1">
    <citation type="submission" date="2020-02" db="EMBL/GenBank/DDBJ databases">
        <title>Whole Genome Shotgun Sequence of Streptomyces sp. strain CWH03.</title>
        <authorList>
            <person name="Dohra H."/>
            <person name="Kodani S."/>
            <person name="Yamamura H."/>
        </authorList>
    </citation>
    <scope>NUCLEOTIDE SEQUENCE [LARGE SCALE GENOMIC DNA]</scope>
    <source>
        <strain evidence="3 4">CWH03</strain>
    </source>
</reference>
<protein>
    <recommendedName>
        <fullName evidence="5">Integral membrane protein</fullName>
    </recommendedName>
</protein>
<evidence type="ECO:0000313" key="3">
    <source>
        <dbReference type="EMBL" id="GFH38339.1"/>
    </source>
</evidence>